<dbReference type="PANTHER" id="PTHR43064:SF1">
    <property type="entry name" value="SLL1489 PROTEIN"/>
    <property type="match status" value="1"/>
</dbReference>
<organism evidence="3 4">
    <name type="scientific">Desulfamplus magnetovallimortis</name>
    <dbReference type="NCBI Taxonomy" id="1246637"/>
    <lineage>
        <taxon>Bacteria</taxon>
        <taxon>Pseudomonadati</taxon>
        <taxon>Thermodesulfobacteriota</taxon>
        <taxon>Desulfobacteria</taxon>
        <taxon>Desulfobacterales</taxon>
        <taxon>Desulfobacteraceae</taxon>
        <taxon>Desulfamplus</taxon>
    </lineage>
</organism>
<feature type="domain" description="PurE" evidence="2">
    <location>
        <begin position="152"/>
        <end position="284"/>
    </location>
</feature>
<protein>
    <submittedName>
        <fullName evidence="3">PurE</fullName>
    </submittedName>
</protein>
<evidence type="ECO:0000259" key="2">
    <source>
        <dbReference type="SMART" id="SM01001"/>
    </source>
</evidence>
<feature type="region of interest" description="Disordered" evidence="1">
    <location>
        <begin position="111"/>
        <end position="147"/>
    </location>
</feature>
<gene>
    <name evidence="3" type="primary">purE</name>
    <name evidence="3" type="ORF">MTBBW1_2310021</name>
</gene>
<dbReference type="RefSeq" id="WP_087881848.1">
    <property type="nucleotide sequence ID" value="NZ_LT828562.1"/>
</dbReference>
<dbReference type="AlphaFoldDB" id="A0A1W1HDR4"/>
<dbReference type="InterPro" id="IPR000031">
    <property type="entry name" value="PurE_dom"/>
</dbReference>
<reference evidence="3 4" key="1">
    <citation type="submission" date="2017-03" db="EMBL/GenBank/DDBJ databases">
        <authorList>
            <person name="Afonso C.L."/>
            <person name="Miller P.J."/>
            <person name="Scott M.A."/>
            <person name="Spackman E."/>
            <person name="Goraichik I."/>
            <person name="Dimitrov K.M."/>
            <person name="Suarez D.L."/>
            <person name="Swayne D.E."/>
        </authorList>
    </citation>
    <scope>NUCLEOTIDE SEQUENCE [LARGE SCALE GENOMIC DNA]</scope>
    <source>
        <strain evidence="3">PRJEB14757</strain>
    </source>
</reference>
<evidence type="ECO:0000313" key="4">
    <source>
        <dbReference type="Proteomes" id="UP000191931"/>
    </source>
</evidence>
<dbReference type="InterPro" id="IPR039476">
    <property type="entry name" value="P2CMN_synthase_LarB"/>
</dbReference>
<accession>A0A1W1HDR4</accession>
<dbReference type="OrthoDB" id="9782511at2"/>
<evidence type="ECO:0000313" key="3">
    <source>
        <dbReference type="EMBL" id="SLM30573.1"/>
    </source>
</evidence>
<dbReference type="Gene3D" id="3.40.50.1970">
    <property type="match status" value="1"/>
</dbReference>
<dbReference type="Proteomes" id="UP000191931">
    <property type="component" value="Unassembled WGS sequence"/>
</dbReference>
<dbReference type="NCBIfam" id="NF033503">
    <property type="entry name" value="LarB"/>
    <property type="match status" value="1"/>
</dbReference>
<dbReference type="GO" id="GO:0016787">
    <property type="term" value="F:hydrolase activity"/>
    <property type="evidence" value="ECO:0007669"/>
    <property type="project" value="InterPro"/>
</dbReference>
<dbReference type="GO" id="GO:0006189">
    <property type="term" value="P:'de novo' IMP biosynthetic process"/>
    <property type="evidence" value="ECO:0007669"/>
    <property type="project" value="InterPro"/>
</dbReference>
<feature type="compositionally biased region" description="Low complexity" evidence="1">
    <location>
        <begin position="113"/>
        <end position="147"/>
    </location>
</feature>
<proteinExistence type="predicted"/>
<dbReference type="Pfam" id="PF00731">
    <property type="entry name" value="AIRC"/>
    <property type="match status" value="1"/>
</dbReference>
<sequence length="284" mass="29579">MLLKVADGTISIESAESSLRSAMTFEDLDYAHVDHHRAIRKGFPEVIFGEGKSSEQIIGIMKAMADAGTKVILVTRIDSEKADAVIAYFPLAVFHRDARMVILTRQHDAAAVPETSIPETSTPETSTPETSTPETSTPETSIPETSTSGTAGKILIISAGTSDIPVAKEAFLTAKAMGNDVSTIFDVGVAGIHRLFAHRKEIEAASVIVVVAGMEGALPSVVAGMVSAPVIAVPTSVGYGTSFGGMTALLGMLNSCSSNVAVVNIDNGFGAGYMASAINHIKRA</sequence>
<keyword evidence="4" id="KW-1185">Reference proteome</keyword>
<evidence type="ECO:0000256" key="1">
    <source>
        <dbReference type="SAM" id="MobiDB-lite"/>
    </source>
</evidence>
<dbReference type="EMBL" id="FWEV01000148">
    <property type="protein sequence ID" value="SLM30573.1"/>
    <property type="molecule type" value="Genomic_DNA"/>
</dbReference>
<name>A0A1W1HDR4_9BACT</name>
<dbReference type="STRING" id="1246637.MTBBW1_2310021"/>
<dbReference type="PANTHER" id="PTHR43064">
    <property type="entry name" value="PHOSPHORIBOSYLAMINOIMIDAZOLE CARBOXYLASE-RELATED"/>
    <property type="match status" value="1"/>
</dbReference>
<dbReference type="SMART" id="SM01001">
    <property type="entry name" value="AIRC"/>
    <property type="match status" value="1"/>
</dbReference>
<dbReference type="SUPFAM" id="SSF52255">
    <property type="entry name" value="N5-CAIR mutase (phosphoribosylaminoimidazole carboxylase, PurE)"/>
    <property type="match status" value="1"/>
</dbReference>